<dbReference type="AlphaFoldDB" id="A0A371G3V0"/>
<reference evidence="1" key="1">
    <citation type="submission" date="2018-05" db="EMBL/GenBank/DDBJ databases">
        <title>Draft genome of Mucuna pruriens seed.</title>
        <authorList>
            <person name="Nnadi N.E."/>
            <person name="Vos R."/>
            <person name="Hasami M.H."/>
            <person name="Devisetty U.K."/>
            <person name="Aguiy J.C."/>
        </authorList>
    </citation>
    <scope>NUCLEOTIDE SEQUENCE [LARGE SCALE GENOMIC DNA]</scope>
    <source>
        <strain evidence="1">JCA_2017</strain>
    </source>
</reference>
<organism evidence="1 2">
    <name type="scientific">Mucuna pruriens</name>
    <name type="common">Velvet bean</name>
    <name type="synonym">Dolichos pruriens</name>
    <dbReference type="NCBI Taxonomy" id="157652"/>
    <lineage>
        <taxon>Eukaryota</taxon>
        <taxon>Viridiplantae</taxon>
        <taxon>Streptophyta</taxon>
        <taxon>Embryophyta</taxon>
        <taxon>Tracheophyta</taxon>
        <taxon>Spermatophyta</taxon>
        <taxon>Magnoliopsida</taxon>
        <taxon>eudicotyledons</taxon>
        <taxon>Gunneridae</taxon>
        <taxon>Pentapetalae</taxon>
        <taxon>rosids</taxon>
        <taxon>fabids</taxon>
        <taxon>Fabales</taxon>
        <taxon>Fabaceae</taxon>
        <taxon>Papilionoideae</taxon>
        <taxon>50 kb inversion clade</taxon>
        <taxon>NPAAA clade</taxon>
        <taxon>indigoferoid/millettioid clade</taxon>
        <taxon>Phaseoleae</taxon>
        <taxon>Mucuna</taxon>
    </lineage>
</organism>
<dbReference type="PANTHER" id="PTHR48475">
    <property type="entry name" value="RIBONUCLEASE H"/>
    <property type="match status" value="1"/>
</dbReference>
<evidence type="ECO:0000313" key="2">
    <source>
        <dbReference type="Proteomes" id="UP000257109"/>
    </source>
</evidence>
<dbReference type="PANTHER" id="PTHR48475:SF1">
    <property type="entry name" value="RNASE H TYPE-1 DOMAIN-CONTAINING PROTEIN"/>
    <property type="match status" value="1"/>
</dbReference>
<gene>
    <name evidence="1" type="ORF">CR513_33709</name>
</gene>
<dbReference type="OrthoDB" id="1672869at2759"/>
<feature type="non-terminal residue" evidence="1">
    <location>
        <position position="1"/>
    </location>
</feature>
<dbReference type="EMBL" id="QJKJ01006864">
    <property type="protein sequence ID" value="RDX85151.1"/>
    <property type="molecule type" value="Genomic_DNA"/>
</dbReference>
<sequence length="67" mass="7933">MTIHYLSCEAIEVDLEPWYFDIKRYLEKGEYPERASRNGKKTLRRLASNFLLSGTTLYKRSTNMTLL</sequence>
<dbReference type="Proteomes" id="UP000257109">
    <property type="component" value="Unassembled WGS sequence"/>
</dbReference>
<protein>
    <submittedName>
        <fullName evidence="1">Uncharacterized protein</fullName>
    </submittedName>
</protein>
<name>A0A371G3V0_MUCPR</name>
<proteinExistence type="predicted"/>
<evidence type="ECO:0000313" key="1">
    <source>
        <dbReference type="EMBL" id="RDX85151.1"/>
    </source>
</evidence>
<comment type="caution">
    <text evidence="1">The sequence shown here is derived from an EMBL/GenBank/DDBJ whole genome shotgun (WGS) entry which is preliminary data.</text>
</comment>
<keyword evidence="2" id="KW-1185">Reference proteome</keyword>
<accession>A0A371G3V0</accession>